<accession>A0A8J4LP71</accession>
<sequence length="211" mass="22325">VLPAPPLPWRQPHWDVIKTQLQCGAVSSVPAAAMLVLRSGGPAALFGGLAPRLLQTTLCSALFFTCFEASKDRLAALAGAVAPSEKVPSPPPPEKLPAMTTATSAQEAAMVLKSRPQGWAMPRPPPRQRWQLRSGWWRRRHRVDGGESDTVARAADGNELWTVDRAPWAAGGILTPVALYAYAYAGAAVPVAAAVASAGPTPMMLDFQAPC</sequence>
<protein>
    <submittedName>
        <fullName evidence="4">Uncharacterized protein</fullName>
    </submittedName>
</protein>
<dbReference type="AlphaFoldDB" id="A0A8J4LP71"/>
<evidence type="ECO:0000256" key="3">
    <source>
        <dbReference type="ARBA" id="ARBA00023136"/>
    </source>
</evidence>
<dbReference type="InterPro" id="IPR018108">
    <property type="entry name" value="MCP_transmembrane"/>
</dbReference>
<evidence type="ECO:0000313" key="5">
    <source>
        <dbReference type="Proteomes" id="UP000722791"/>
    </source>
</evidence>
<evidence type="ECO:0000256" key="1">
    <source>
        <dbReference type="ARBA" id="ARBA00004141"/>
    </source>
</evidence>
<gene>
    <name evidence="4" type="ORF">Vretimale_8695</name>
</gene>
<keyword evidence="3" id="KW-0472">Membrane</keyword>
<dbReference type="GO" id="GO:0016020">
    <property type="term" value="C:membrane"/>
    <property type="evidence" value="ECO:0007669"/>
    <property type="project" value="UniProtKB-SubCell"/>
</dbReference>
<dbReference type="InterPro" id="IPR023395">
    <property type="entry name" value="MCP_dom_sf"/>
</dbReference>
<dbReference type="Gene3D" id="1.50.40.10">
    <property type="entry name" value="Mitochondrial carrier domain"/>
    <property type="match status" value="1"/>
</dbReference>
<keyword evidence="2" id="KW-0812">Transmembrane</keyword>
<comment type="subcellular location">
    <subcellularLocation>
        <location evidence="1">Membrane</location>
        <topology evidence="1">Multi-pass membrane protein</topology>
    </subcellularLocation>
</comment>
<comment type="caution">
    <text evidence="4">The sequence shown here is derived from an EMBL/GenBank/DDBJ whole genome shotgun (WGS) entry which is preliminary data.</text>
</comment>
<dbReference type="Pfam" id="PF00153">
    <property type="entry name" value="Mito_carr"/>
    <property type="match status" value="1"/>
</dbReference>
<dbReference type="Proteomes" id="UP000722791">
    <property type="component" value="Unassembled WGS sequence"/>
</dbReference>
<dbReference type="EMBL" id="BNCQ01000015">
    <property type="protein sequence ID" value="GIM04068.1"/>
    <property type="molecule type" value="Genomic_DNA"/>
</dbReference>
<reference evidence="4" key="1">
    <citation type="journal article" date="2021" name="Proc. Natl. Acad. Sci. U.S.A.">
        <title>Three genomes in the algal genus Volvox reveal the fate of a haploid sex-determining region after a transition to homothallism.</title>
        <authorList>
            <person name="Yamamoto K."/>
            <person name="Hamaji T."/>
            <person name="Kawai-Toyooka H."/>
            <person name="Matsuzaki R."/>
            <person name="Takahashi F."/>
            <person name="Nishimura Y."/>
            <person name="Kawachi M."/>
            <person name="Noguchi H."/>
            <person name="Minakuchi Y."/>
            <person name="Umen J.G."/>
            <person name="Toyoda A."/>
            <person name="Nozaki H."/>
        </authorList>
    </citation>
    <scope>NUCLEOTIDE SEQUENCE</scope>
    <source>
        <strain evidence="4">NIES-3785</strain>
    </source>
</reference>
<name>A0A8J4LP71_9CHLO</name>
<evidence type="ECO:0000313" key="4">
    <source>
        <dbReference type="EMBL" id="GIM04068.1"/>
    </source>
</evidence>
<proteinExistence type="predicted"/>
<feature type="non-terminal residue" evidence="4">
    <location>
        <position position="1"/>
    </location>
</feature>
<dbReference type="SUPFAM" id="SSF103506">
    <property type="entry name" value="Mitochondrial carrier"/>
    <property type="match status" value="1"/>
</dbReference>
<organism evidence="4 5">
    <name type="scientific">Volvox reticuliferus</name>
    <dbReference type="NCBI Taxonomy" id="1737510"/>
    <lineage>
        <taxon>Eukaryota</taxon>
        <taxon>Viridiplantae</taxon>
        <taxon>Chlorophyta</taxon>
        <taxon>core chlorophytes</taxon>
        <taxon>Chlorophyceae</taxon>
        <taxon>CS clade</taxon>
        <taxon>Chlamydomonadales</taxon>
        <taxon>Volvocaceae</taxon>
        <taxon>Volvox</taxon>
    </lineage>
</organism>
<evidence type="ECO:0000256" key="2">
    <source>
        <dbReference type="ARBA" id="ARBA00022692"/>
    </source>
</evidence>